<dbReference type="EMBL" id="ABLOMU010000009">
    <property type="protein sequence ID" value="EKT4440632.1"/>
    <property type="molecule type" value="Genomic_DNA"/>
</dbReference>
<dbReference type="Proteomes" id="UP000625930">
    <property type="component" value="Unassembled WGS sequence"/>
</dbReference>
<dbReference type="InterPro" id="IPR038969">
    <property type="entry name" value="FEN"/>
</dbReference>
<keyword evidence="5" id="KW-0269">Exonuclease</keyword>
<dbReference type="GO" id="GO:0003677">
    <property type="term" value="F:DNA binding"/>
    <property type="evidence" value="ECO:0007669"/>
    <property type="project" value="InterPro"/>
</dbReference>
<name>A0A6B8JCT3_STEMA</name>
<evidence type="ECO:0000256" key="1">
    <source>
        <dbReference type="ARBA" id="ARBA00022722"/>
    </source>
</evidence>
<dbReference type="GO" id="GO:0017108">
    <property type="term" value="F:5'-flap endonuclease activity"/>
    <property type="evidence" value="ECO:0007669"/>
    <property type="project" value="InterPro"/>
</dbReference>
<dbReference type="InterPro" id="IPR036279">
    <property type="entry name" value="5-3_exonuclease_C_sf"/>
</dbReference>
<evidence type="ECO:0000313" key="5">
    <source>
        <dbReference type="EMBL" id="MBH1650879.1"/>
    </source>
</evidence>
<dbReference type="EMBL" id="JADUNP010000002">
    <property type="protein sequence ID" value="MBH1650879.1"/>
    <property type="molecule type" value="Genomic_DNA"/>
</dbReference>
<keyword evidence="2" id="KW-0378">Hydrolase</keyword>
<sequence length="277" mass="31451">MNKRGPLLLIDADVLRYQLAFSNTANIDWNGDGNKVEAIQPERAKAKLEDYIDEIVEKFGARDYLLALSCKKHNFRKDIDPTYKLNRASKDKPALWYVLDEFVYDEFGDKIVEIENLEGDDVLGLLASHPNPKRAPGSRIVVSIDKDMQTIPGIRLYNPNRPDVGVRPISAHDADLFWMKQVLTGDQVDNYPGFPGIGHKGADELLMPIHEAYRDASVEEHLGALWNTVVTTYTTRIPRGGTEPLSKHDAIRQARLARILRYGDYNPKTKEVKLWKP</sequence>
<dbReference type="SMART" id="SM00475">
    <property type="entry name" value="53EXOc"/>
    <property type="match status" value="1"/>
</dbReference>
<dbReference type="InterPro" id="IPR002421">
    <property type="entry name" value="5-3_exonuclease"/>
</dbReference>
<dbReference type="GO" id="GO:0008409">
    <property type="term" value="F:5'-3' exonuclease activity"/>
    <property type="evidence" value="ECO:0007669"/>
    <property type="project" value="InterPro"/>
</dbReference>
<dbReference type="SUPFAM" id="SSF47807">
    <property type="entry name" value="5' to 3' exonuclease, C-terminal subdomain"/>
    <property type="match status" value="1"/>
</dbReference>
<feature type="domain" description="5'-3' exonuclease" evidence="3">
    <location>
        <begin position="2"/>
        <end position="275"/>
    </location>
</feature>
<evidence type="ECO:0000259" key="3">
    <source>
        <dbReference type="SMART" id="SM00475"/>
    </source>
</evidence>
<dbReference type="PANTHER" id="PTHR42646">
    <property type="entry name" value="FLAP ENDONUCLEASE XNI"/>
    <property type="match status" value="1"/>
</dbReference>
<reference evidence="4" key="2">
    <citation type="submission" date="2022-07" db="EMBL/GenBank/DDBJ databases">
        <authorList>
            <consortium name="Clinical and Environmental Microbiology Branch: Whole genome sequencing antimicrobial resistance pathogens in the healthcare setting"/>
        </authorList>
    </citation>
    <scope>NUCLEOTIDE SEQUENCE</scope>
    <source>
        <strain evidence="4">Stenotrophomonas_maltophilia_2021CK-00905</strain>
    </source>
</reference>
<gene>
    <name evidence="5" type="ORF">I5U67_01635</name>
    <name evidence="4" type="ORF">QEK83_001266</name>
</gene>
<reference evidence="5" key="1">
    <citation type="submission" date="2020-11" db="EMBL/GenBank/DDBJ databases">
        <title>Enhanced detection system for hospital associated transmission using whole genome sequencing surveillance.</title>
        <authorList>
            <person name="Harrison L.H."/>
            <person name="Van Tyne D."/>
            <person name="Marsh J.W."/>
            <person name="Griffith M.P."/>
            <person name="Snyder D.J."/>
            <person name="Cooper V.S."/>
            <person name="Mustapha M."/>
        </authorList>
    </citation>
    <scope>NUCLEOTIDE SEQUENCE</scope>
    <source>
        <strain evidence="5">STEN00091</strain>
    </source>
</reference>
<dbReference type="InterPro" id="IPR020046">
    <property type="entry name" value="5-3_exonucl_a-hlix_arch_N"/>
</dbReference>
<proteinExistence type="predicted"/>
<evidence type="ECO:0000256" key="2">
    <source>
        <dbReference type="ARBA" id="ARBA00022801"/>
    </source>
</evidence>
<dbReference type="Gene3D" id="3.40.50.1010">
    <property type="entry name" value="5'-nuclease"/>
    <property type="match status" value="1"/>
</dbReference>
<dbReference type="RefSeq" id="WP_004154583.1">
    <property type="nucleotide sequence ID" value="NZ_AP021908.1"/>
</dbReference>
<dbReference type="PANTHER" id="PTHR42646:SF2">
    <property type="entry name" value="5'-3' EXONUCLEASE FAMILY PROTEIN"/>
    <property type="match status" value="1"/>
</dbReference>
<dbReference type="SUPFAM" id="SSF88723">
    <property type="entry name" value="PIN domain-like"/>
    <property type="match status" value="1"/>
</dbReference>
<keyword evidence="1" id="KW-0540">Nuclease</keyword>
<accession>A0A6B8JCT3</accession>
<evidence type="ECO:0000313" key="6">
    <source>
        <dbReference type="Proteomes" id="UP000625930"/>
    </source>
</evidence>
<comment type="caution">
    <text evidence="5">The sequence shown here is derived from an EMBL/GenBank/DDBJ whole genome shotgun (WGS) entry which is preliminary data.</text>
</comment>
<dbReference type="InterPro" id="IPR029060">
    <property type="entry name" value="PIN-like_dom_sf"/>
</dbReference>
<dbReference type="GO" id="GO:0033567">
    <property type="term" value="P:DNA replication, Okazaki fragment processing"/>
    <property type="evidence" value="ECO:0007669"/>
    <property type="project" value="InterPro"/>
</dbReference>
<protein>
    <submittedName>
        <fullName evidence="5">Phage exonuclease</fullName>
    </submittedName>
</protein>
<dbReference type="Gene3D" id="1.10.150.20">
    <property type="entry name" value="5' to 3' exonuclease, C-terminal subdomain"/>
    <property type="match status" value="1"/>
</dbReference>
<dbReference type="Proteomes" id="UP001214521">
    <property type="component" value="Unassembled WGS sequence"/>
</dbReference>
<evidence type="ECO:0000313" key="4">
    <source>
        <dbReference type="EMBL" id="EKT4440632.1"/>
    </source>
</evidence>
<organism evidence="5 6">
    <name type="scientific">Stenotrophomonas maltophilia</name>
    <name type="common">Pseudomonas maltophilia</name>
    <name type="synonym">Xanthomonas maltophilia</name>
    <dbReference type="NCBI Taxonomy" id="40324"/>
    <lineage>
        <taxon>Bacteria</taxon>
        <taxon>Pseudomonadati</taxon>
        <taxon>Pseudomonadota</taxon>
        <taxon>Gammaproteobacteria</taxon>
        <taxon>Lysobacterales</taxon>
        <taxon>Lysobacteraceae</taxon>
        <taxon>Stenotrophomonas</taxon>
        <taxon>Stenotrophomonas maltophilia group</taxon>
    </lineage>
</organism>
<dbReference type="AlphaFoldDB" id="A0A6B8JCT3"/>
<dbReference type="Pfam" id="PF02739">
    <property type="entry name" value="5_3_exonuc_N"/>
    <property type="match status" value="1"/>
</dbReference>